<name>A0A9D1NKR9_9BACT</name>
<proteinExistence type="predicted"/>
<gene>
    <name evidence="1" type="ORF">IAC75_04225</name>
</gene>
<comment type="caution">
    <text evidence="1">The sequence shown here is derived from an EMBL/GenBank/DDBJ whole genome shotgun (WGS) entry which is preliminary data.</text>
</comment>
<reference evidence="1" key="2">
    <citation type="journal article" date="2021" name="PeerJ">
        <title>Extensive microbial diversity within the chicken gut microbiome revealed by metagenomics and culture.</title>
        <authorList>
            <person name="Gilroy R."/>
            <person name="Ravi A."/>
            <person name="Getino M."/>
            <person name="Pursley I."/>
            <person name="Horton D.L."/>
            <person name="Alikhan N.F."/>
            <person name="Baker D."/>
            <person name="Gharbi K."/>
            <person name="Hall N."/>
            <person name="Watson M."/>
            <person name="Adriaenssens E.M."/>
            <person name="Foster-Nyarko E."/>
            <person name="Jarju S."/>
            <person name="Secka A."/>
            <person name="Antonio M."/>
            <person name="Oren A."/>
            <person name="Chaudhuri R.R."/>
            <person name="La Ragione R."/>
            <person name="Hildebrand F."/>
            <person name="Pallen M.J."/>
        </authorList>
    </citation>
    <scope>NUCLEOTIDE SEQUENCE</scope>
    <source>
        <strain evidence="1">10669</strain>
    </source>
</reference>
<protein>
    <submittedName>
        <fullName evidence="1">Uncharacterized protein</fullName>
    </submittedName>
</protein>
<organism evidence="1 2">
    <name type="scientific">Candidatus Spyradosoma merdigallinarum</name>
    <dbReference type="NCBI Taxonomy" id="2840950"/>
    <lineage>
        <taxon>Bacteria</taxon>
        <taxon>Pseudomonadati</taxon>
        <taxon>Verrucomicrobiota</taxon>
        <taxon>Opitutia</taxon>
        <taxon>Opitutia incertae sedis</taxon>
        <taxon>Candidatus Spyradosoma</taxon>
    </lineage>
</organism>
<dbReference type="EMBL" id="DVOG01000112">
    <property type="protein sequence ID" value="HIV04342.1"/>
    <property type="molecule type" value="Genomic_DNA"/>
</dbReference>
<accession>A0A9D1NKR9</accession>
<evidence type="ECO:0000313" key="2">
    <source>
        <dbReference type="Proteomes" id="UP000886812"/>
    </source>
</evidence>
<reference evidence="1" key="1">
    <citation type="submission" date="2020-10" db="EMBL/GenBank/DDBJ databases">
        <authorList>
            <person name="Gilroy R."/>
        </authorList>
    </citation>
    <scope>NUCLEOTIDE SEQUENCE</scope>
    <source>
        <strain evidence="1">10669</strain>
    </source>
</reference>
<dbReference type="Proteomes" id="UP000886812">
    <property type="component" value="Unassembled WGS sequence"/>
</dbReference>
<sequence length="104" mass="11324">MRAGTHSSVIDAAETLVARLDRVCRVSRGVIRANARSRSRTIKILPLKGGWRLTVVAKNAKQEFHLFDVSLGEISEILSAREFDSFEKIVPAADAAVPPPRAAS</sequence>
<dbReference type="AlphaFoldDB" id="A0A9D1NKR9"/>
<evidence type="ECO:0000313" key="1">
    <source>
        <dbReference type="EMBL" id="HIV04342.1"/>
    </source>
</evidence>